<feature type="coiled-coil region" evidence="1">
    <location>
        <begin position="64"/>
        <end position="112"/>
    </location>
</feature>
<sequence>MAEGINIEQIVQEVLDRVLQSSTGVEDMETVTSLTGVKSLPGQKGDKLVNVPFELISKVANDAATRANAAAKEAEESIAGLEDKTQDAIDAAKDANDAAAKAEDAVELVENTTTASLQGATARFSGIIEEGEIKADKSTVPGGEIVWVRNAKRFAYRVEGSLHGDWESDGIPSSAMFQKNGIPLADKLYMQGTSLYVLDAGDLKVLAYRHEPISEDDFEALPEKDDNILYLIYEED</sequence>
<reference evidence="2 3" key="1">
    <citation type="submission" date="2018-08" db="EMBL/GenBank/DDBJ databases">
        <title>A genome reference for cultivated species of the human gut microbiota.</title>
        <authorList>
            <person name="Zou Y."/>
            <person name="Xue W."/>
            <person name="Luo G."/>
        </authorList>
    </citation>
    <scope>NUCLEOTIDE SEQUENCE [LARGE SCALE GENOMIC DNA]</scope>
    <source>
        <strain evidence="2 3">OF02-6LB</strain>
    </source>
</reference>
<proteinExistence type="predicted"/>
<dbReference type="RefSeq" id="WP_122134307.1">
    <property type="nucleotide sequence ID" value="NZ_QSCQ01000011.1"/>
</dbReference>
<dbReference type="Proteomes" id="UP000284431">
    <property type="component" value="Unassembled WGS sequence"/>
</dbReference>
<keyword evidence="1" id="KW-0175">Coiled coil</keyword>
<protein>
    <submittedName>
        <fullName evidence="2">Uncharacterized protein</fullName>
    </submittedName>
</protein>
<gene>
    <name evidence="2" type="ORF">DXA49_08915</name>
</gene>
<accession>A0A413J5A8</accession>
<comment type="caution">
    <text evidence="2">The sequence shown here is derived from an EMBL/GenBank/DDBJ whole genome shotgun (WGS) entry which is preliminary data.</text>
</comment>
<organism evidence="2 3">
    <name type="scientific">Bacteroides caccae</name>
    <dbReference type="NCBI Taxonomy" id="47678"/>
    <lineage>
        <taxon>Bacteria</taxon>
        <taxon>Pseudomonadati</taxon>
        <taxon>Bacteroidota</taxon>
        <taxon>Bacteroidia</taxon>
        <taxon>Bacteroidales</taxon>
        <taxon>Bacteroidaceae</taxon>
        <taxon>Bacteroides</taxon>
    </lineage>
</organism>
<name>A0A413J5A8_9BACE</name>
<evidence type="ECO:0000313" key="2">
    <source>
        <dbReference type="EMBL" id="RGY26407.1"/>
    </source>
</evidence>
<dbReference type="EMBL" id="QSCS01000011">
    <property type="protein sequence ID" value="RGY26407.1"/>
    <property type="molecule type" value="Genomic_DNA"/>
</dbReference>
<evidence type="ECO:0000256" key="1">
    <source>
        <dbReference type="SAM" id="Coils"/>
    </source>
</evidence>
<evidence type="ECO:0000313" key="3">
    <source>
        <dbReference type="Proteomes" id="UP000284431"/>
    </source>
</evidence>
<dbReference type="AlphaFoldDB" id="A0A413J5A8"/>